<evidence type="ECO:0000313" key="1">
    <source>
        <dbReference type="EMBL" id="MCG7979773.1"/>
    </source>
</evidence>
<organism evidence="1 2">
    <name type="scientific">Candidatus Thiodiazotropha taylori</name>
    <dbReference type="NCBI Taxonomy" id="2792791"/>
    <lineage>
        <taxon>Bacteria</taxon>
        <taxon>Pseudomonadati</taxon>
        <taxon>Pseudomonadota</taxon>
        <taxon>Gammaproteobacteria</taxon>
        <taxon>Chromatiales</taxon>
        <taxon>Sedimenticolaceae</taxon>
        <taxon>Candidatus Thiodiazotropha</taxon>
    </lineage>
</organism>
<sequence>MRNDGMNEIAYDFGDDKDLNEKLSFILNEACHVFRHHADGNWKQIYKPKYANMLAEQISKKPSLIKKLLKLKDPVVSNITHAAIEITKNK</sequence>
<evidence type="ECO:0000313" key="2">
    <source>
        <dbReference type="Proteomes" id="UP000886674"/>
    </source>
</evidence>
<dbReference type="Proteomes" id="UP000886674">
    <property type="component" value="Unassembled WGS sequence"/>
</dbReference>
<proteinExistence type="predicted"/>
<accession>A0A9E4NLT6</accession>
<protein>
    <submittedName>
        <fullName evidence="1">Uncharacterized protein</fullName>
    </submittedName>
</protein>
<dbReference type="EMBL" id="JAEPCR010000084">
    <property type="protein sequence ID" value="MCG7979773.1"/>
    <property type="molecule type" value="Genomic_DNA"/>
</dbReference>
<dbReference type="AlphaFoldDB" id="A0A9E4NLT6"/>
<gene>
    <name evidence="1" type="ORF">JAY77_16710</name>
</gene>
<comment type="caution">
    <text evidence="1">The sequence shown here is derived from an EMBL/GenBank/DDBJ whole genome shotgun (WGS) entry which is preliminary data.</text>
</comment>
<name>A0A9E4NLT6_9GAMM</name>
<reference evidence="1" key="1">
    <citation type="journal article" date="2021" name="Proc. Natl. Acad. Sci. U.S.A.">
        <title>Global biogeography of chemosynthetic symbionts reveals both localized and globally distributed symbiont groups. .</title>
        <authorList>
            <person name="Osvatic J.T."/>
            <person name="Wilkins L.G.E."/>
            <person name="Leibrecht L."/>
            <person name="Leray M."/>
            <person name="Zauner S."/>
            <person name="Polzin J."/>
            <person name="Camacho Y."/>
            <person name="Gros O."/>
            <person name="van Gils J.A."/>
            <person name="Eisen J.A."/>
            <person name="Petersen J.M."/>
            <person name="Yuen B."/>
        </authorList>
    </citation>
    <scope>NUCLEOTIDE SEQUENCE</scope>
    <source>
        <strain evidence="1">MAGclacostrist055</strain>
    </source>
</reference>